<dbReference type="InterPro" id="IPR005702">
    <property type="entry name" value="Wzc-like_C"/>
</dbReference>
<dbReference type="Proteomes" id="UP000193146">
    <property type="component" value="Unassembled WGS sequence"/>
</dbReference>
<evidence type="ECO:0000256" key="5">
    <source>
        <dbReference type="ARBA" id="ARBA00022679"/>
    </source>
</evidence>
<organism evidence="20 21">
    <name type="scientific">Burkholderia puraquae</name>
    <dbReference type="NCBI Taxonomy" id="1904757"/>
    <lineage>
        <taxon>Bacteria</taxon>
        <taxon>Pseudomonadati</taxon>
        <taxon>Pseudomonadota</taxon>
        <taxon>Betaproteobacteria</taxon>
        <taxon>Burkholderiales</taxon>
        <taxon>Burkholderiaceae</taxon>
        <taxon>Burkholderia</taxon>
        <taxon>Burkholderia cepacia complex</taxon>
    </lineage>
</organism>
<keyword evidence="7" id="KW-0547">Nucleotide-binding</keyword>
<keyword evidence="20" id="KW-0762">Sugar transport</keyword>
<evidence type="ECO:0000256" key="14">
    <source>
        <dbReference type="SAM" id="Coils"/>
    </source>
</evidence>
<keyword evidence="10 15" id="KW-1133">Transmembrane helix</keyword>
<dbReference type="CDD" id="cd05387">
    <property type="entry name" value="BY-kinase"/>
    <property type="match status" value="1"/>
</dbReference>
<evidence type="ECO:0000256" key="2">
    <source>
        <dbReference type="ARBA" id="ARBA00008883"/>
    </source>
</evidence>
<feature type="transmembrane region" description="Helical" evidence="15">
    <location>
        <begin position="34"/>
        <end position="57"/>
    </location>
</feature>
<keyword evidence="11 15" id="KW-0472">Membrane</keyword>
<evidence type="ECO:0000256" key="12">
    <source>
        <dbReference type="ARBA" id="ARBA00023137"/>
    </source>
</evidence>
<dbReference type="InterPro" id="IPR005700">
    <property type="entry name" value="EPS_ExoP-like"/>
</dbReference>
<evidence type="ECO:0000256" key="10">
    <source>
        <dbReference type="ARBA" id="ARBA00022989"/>
    </source>
</evidence>
<evidence type="ECO:0000256" key="6">
    <source>
        <dbReference type="ARBA" id="ARBA00022692"/>
    </source>
</evidence>
<name>A0A1X1PG51_9BURK</name>
<dbReference type="OrthoDB" id="9808257at2"/>
<dbReference type="Pfam" id="PF23607">
    <property type="entry name" value="WZC_N"/>
    <property type="match status" value="1"/>
</dbReference>
<evidence type="ECO:0000256" key="7">
    <source>
        <dbReference type="ARBA" id="ARBA00022741"/>
    </source>
</evidence>
<dbReference type="Pfam" id="PF13614">
    <property type="entry name" value="AAA_31"/>
    <property type="match status" value="1"/>
</dbReference>
<reference evidence="20 21" key="1">
    <citation type="submission" date="2017-04" db="EMBL/GenBank/DDBJ databases">
        <title>Burkholderia puraquae sp. nov., a novel Burkholderia cepacia complex species from hospital setting samples.</title>
        <authorList>
            <person name="Martina P."/>
            <person name="Leguizamon M."/>
            <person name="Prieto C."/>
            <person name="Sousa S."/>
            <person name="Montanaro P."/>
            <person name="Draghi W."/>
            <person name="Staembler M."/>
            <person name="Bettiol M."/>
            <person name="Figoli C."/>
            <person name="Palau J."/>
            <person name="Alvarez F."/>
            <person name="Benetti S."/>
            <person name="Anchat E."/>
            <person name="Vescina C."/>
            <person name="Ferreras J."/>
            <person name="Lasch P."/>
            <person name="Lagares A."/>
            <person name="Zorreguieta A."/>
            <person name="Yantorno O."/>
            <person name="Bosch A."/>
        </authorList>
    </citation>
    <scope>NUCLEOTIDE SEQUENCE [LARGE SCALE GENOMIC DNA]</scope>
    <source>
        <strain evidence="20 21">CAMPA 1040</strain>
    </source>
</reference>
<reference evidence="19 22" key="2">
    <citation type="submission" date="2020-04" db="EMBL/GenBank/DDBJ databases">
        <authorList>
            <person name="De Canck E."/>
        </authorList>
    </citation>
    <scope>NUCLEOTIDE SEQUENCE [LARGE SCALE GENOMIC DNA]</scope>
    <source>
        <strain evidence="19 22">LMG 29660</strain>
    </source>
</reference>
<evidence type="ECO:0000256" key="11">
    <source>
        <dbReference type="ARBA" id="ARBA00023136"/>
    </source>
</evidence>
<keyword evidence="9" id="KW-0067">ATP-binding</keyword>
<evidence type="ECO:0000259" key="16">
    <source>
        <dbReference type="Pfam" id="PF02706"/>
    </source>
</evidence>
<evidence type="ECO:0000256" key="1">
    <source>
        <dbReference type="ARBA" id="ARBA00004429"/>
    </source>
</evidence>
<gene>
    <name evidence="19" type="primary">ptk_2</name>
    <name evidence="20" type="ORF">B7G54_18140</name>
    <name evidence="19" type="ORF">LMG29660_03333</name>
</gene>
<dbReference type="RefSeq" id="WP_085040312.1">
    <property type="nucleotide sequence ID" value="NZ_CADIKG010000007.1"/>
</dbReference>
<dbReference type="EMBL" id="NBYX01000008">
    <property type="protein sequence ID" value="ORT85079.1"/>
    <property type="molecule type" value="Genomic_DNA"/>
</dbReference>
<feature type="domain" description="AAA" evidence="17">
    <location>
        <begin position="553"/>
        <end position="664"/>
    </location>
</feature>
<dbReference type="Gene3D" id="3.40.50.300">
    <property type="entry name" value="P-loop containing nucleotide triphosphate hydrolases"/>
    <property type="match status" value="1"/>
</dbReference>
<keyword evidence="20" id="KW-0813">Transport</keyword>
<feature type="coiled-coil region" evidence="14">
    <location>
        <begin position="271"/>
        <end position="377"/>
    </location>
</feature>
<dbReference type="AlphaFoldDB" id="A0A1X1PG51"/>
<dbReference type="GO" id="GO:0005886">
    <property type="term" value="C:plasma membrane"/>
    <property type="evidence" value="ECO:0007669"/>
    <property type="project" value="UniProtKB-SubCell"/>
</dbReference>
<keyword evidence="14" id="KW-0175">Coiled coil</keyword>
<comment type="catalytic activity">
    <reaction evidence="13">
        <text>L-tyrosyl-[protein] + ATP = O-phospho-L-tyrosyl-[protein] + ADP + H(+)</text>
        <dbReference type="Rhea" id="RHEA:10596"/>
        <dbReference type="Rhea" id="RHEA-COMP:10136"/>
        <dbReference type="Rhea" id="RHEA-COMP:20101"/>
        <dbReference type="ChEBI" id="CHEBI:15378"/>
        <dbReference type="ChEBI" id="CHEBI:30616"/>
        <dbReference type="ChEBI" id="CHEBI:46858"/>
        <dbReference type="ChEBI" id="CHEBI:61978"/>
        <dbReference type="ChEBI" id="CHEBI:456216"/>
    </reaction>
</comment>
<keyword evidence="8 19" id="KW-0418">Kinase</keyword>
<dbReference type="EC" id="2.7.10.-" evidence="19"/>
<dbReference type="InterPro" id="IPR050445">
    <property type="entry name" value="Bact_polysacc_biosynth/exp"/>
</dbReference>
<keyword evidence="12" id="KW-0829">Tyrosine-protein kinase</keyword>
<feature type="transmembrane region" description="Helical" evidence="15">
    <location>
        <begin position="441"/>
        <end position="460"/>
    </location>
</feature>
<dbReference type="InterPro" id="IPR032807">
    <property type="entry name" value="GNVR"/>
</dbReference>
<evidence type="ECO:0000256" key="9">
    <source>
        <dbReference type="ARBA" id="ARBA00022840"/>
    </source>
</evidence>
<proteinExistence type="inferred from homology"/>
<evidence type="ECO:0000256" key="4">
    <source>
        <dbReference type="ARBA" id="ARBA00022519"/>
    </source>
</evidence>
<dbReference type="EMBL" id="CADIKG010000007">
    <property type="protein sequence ID" value="CAB3758100.1"/>
    <property type="molecule type" value="Genomic_DNA"/>
</dbReference>
<dbReference type="Pfam" id="PF02706">
    <property type="entry name" value="Wzz"/>
    <property type="match status" value="1"/>
</dbReference>
<keyword evidence="6 15" id="KW-0812">Transmembrane</keyword>
<dbReference type="PANTHER" id="PTHR32309">
    <property type="entry name" value="TYROSINE-PROTEIN KINASE"/>
    <property type="match status" value="1"/>
</dbReference>
<evidence type="ECO:0000313" key="22">
    <source>
        <dbReference type="Proteomes" id="UP000494135"/>
    </source>
</evidence>
<evidence type="ECO:0000256" key="8">
    <source>
        <dbReference type="ARBA" id="ARBA00022777"/>
    </source>
</evidence>
<keyword evidence="5 19" id="KW-0808">Transferase</keyword>
<feature type="domain" description="Tyrosine-protein kinase G-rich" evidence="18">
    <location>
        <begin position="384"/>
        <end position="463"/>
    </location>
</feature>
<evidence type="ECO:0000313" key="19">
    <source>
        <dbReference type="EMBL" id="CAB3758100.1"/>
    </source>
</evidence>
<evidence type="ECO:0000256" key="3">
    <source>
        <dbReference type="ARBA" id="ARBA00022475"/>
    </source>
</evidence>
<dbReference type="GO" id="GO:0004713">
    <property type="term" value="F:protein tyrosine kinase activity"/>
    <property type="evidence" value="ECO:0007669"/>
    <property type="project" value="TreeGrafter"/>
</dbReference>
<keyword evidence="4" id="KW-0997">Cell inner membrane</keyword>
<feature type="domain" description="Polysaccharide chain length determinant N-terminal" evidence="16">
    <location>
        <begin position="24"/>
        <end position="109"/>
    </location>
</feature>
<accession>A0A1X1PG51</accession>
<evidence type="ECO:0000256" key="15">
    <source>
        <dbReference type="SAM" id="Phobius"/>
    </source>
</evidence>
<sequence>MNHLDAPVRYAEPDDGPPGNIASYLDALYDNRRLIALVTGLMLLIGTTYAFLGVPVYRADILVQVEENTNSAKSMLGDISSMFDVKTQASSEIEVLRSRLVASKVVDTLSLAIDAHPRYLPLIGSLLSRHATRVSDPLPFGYVTGTERISVAQFDVPDKLYGETFVMALRPGNTYRLSGPDVDAGGTVGVPLKVATPDGPLVLLVTSVRGKPGATFVLRRYSTLSTIEDLRQSLNIAEKGKQSDVIGVTLDGSDPVKTAMILNTLGTEYVHQNERRKSEEAERSISFLSAQLPELRAQLELSENRFNEYRAKHGTLNLDEEATALLQRSVDAQSRLTTLKQKRDELMARFTPEHPAIRALDAQLDTAQAEISGIDQRTRALPPVEQDVLRLQRDVQVGTELYTNLLNTQEQLRLVKAGKVGNVRLVDTAAVPEEPVRPKRLLVIVGSAVFGLLIGATVAFSRRRMFDSIDDPIEVEHVCGVPVYATVPYSRQEASLTRLRRVANMPSRELILAHNAMMDPALESLRSFRTALEFAMTDVPNRMVFITGPTPSIGKSFISLNLAAVLGSAGKRVLLVDADLRRSGLQRTVPVGPGAGLVELLQGTHRAEDVVHREILKGVDFIATGSVQINASDALFDSDLHAILSELGATYDVIVCDGPPILAVPDAAQLAGYAGVTFLVVRQGVTKHGEIKESIRRLRHVGVSPHGLIFNGLSVRPGRYAYGYGRYRHNRDSHAYYGKE</sequence>
<dbReference type="InterPro" id="IPR025669">
    <property type="entry name" value="AAA_dom"/>
</dbReference>
<dbReference type="Pfam" id="PF13807">
    <property type="entry name" value="GNVR"/>
    <property type="match status" value="1"/>
</dbReference>
<protein>
    <submittedName>
        <fullName evidence="20">Sugar transporter</fullName>
    </submittedName>
    <submittedName>
        <fullName evidence="19">Tyrosine-protein kinase ptk</fullName>
        <ecNumber evidence="19">2.7.10.-</ecNumber>
    </submittedName>
</protein>
<comment type="subcellular location">
    <subcellularLocation>
        <location evidence="1">Cell inner membrane</location>
        <topology evidence="1">Multi-pass membrane protein</topology>
    </subcellularLocation>
</comment>
<comment type="similarity">
    <text evidence="2">Belongs to the etk/wzc family.</text>
</comment>
<dbReference type="NCBIfam" id="TIGR01005">
    <property type="entry name" value="eps_transp_fam"/>
    <property type="match status" value="1"/>
</dbReference>
<keyword evidence="3" id="KW-1003">Cell membrane</keyword>
<dbReference type="SUPFAM" id="SSF52540">
    <property type="entry name" value="P-loop containing nucleoside triphosphate hydrolases"/>
    <property type="match status" value="1"/>
</dbReference>
<evidence type="ECO:0000313" key="21">
    <source>
        <dbReference type="Proteomes" id="UP000193146"/>
    </source>
</evidence>
<dbReference type="PANTHER" id="PTHR32309:SF32">
    <property type="entry name" value="TYROSINE-PROTEIN KINASE ETK-RELATED"/>
    <property type="match status" value="1"/>
</dbReference>
<dbReference type="Proteomes" id="UP000494135">
    <property type="component" value="Unassembled WGS sequence"/>
</dbReference>
<evidence type="ECO:0000259" key="17">
    <source>
        <dbReference type="Pfam" id="PF13614"/>
    </source>
</evidence>
<dbReference type="InterPro" id="IPR003856">
    <property type="entry name" value="LPS_length_determ_N"/>
</dbReference>
<dbReference type="InterPro" id="IPR027417">
    <property type="entry name" value="P-loop_NTPase"/>
</dbReference>
<evidence type="ECO:0000259" key="18">
    <source>
        <dbReference type="Pfam" id="PF13807"/>
    </source>
</evidence>
<keyword evidence="21" id="KW-1185">Reference proteome</keyword>
<evidence type="ECO:0000313" key="20">
    <source>
        <dbReference type="EMBL" id="ORT85079.1"/>
    </source>
</evidence>
<evidence type="ECO:0000256" key="13">
    <source>
        <dbReference type="ARBA" id="ARBA00053015"/>
    </source>
</evidence>